<evidence type="ECO:0000313" key="3">
    <source>
        <dbReference type="Proteomes" id="UP000509346"/>
    </source>
</evidence>
<dbReference type="RefSeq" id="WP_179922755.1">
    <property type="nucleotide sequence ID" value="NZ_CP058909.1"/>
</dbReference>
<reference evidence="2 3" key="1">
    <citation type="submission" date="2020-07" db="EMBL/GenBank/DDBJ databases">
        <title>Halosimplex litoreum sp. nov. and Halosimplex rubrum sp. nov., isolated from different salt environments.</title>
        <authorList>
            <person name="Cui H."/>
        </authorList>
    </citation>
    <scope>NUCLEOTIDE SEQUENCE [LARGE SCALE GENOMIC DNA]</scope>
    <source>
        <strain evidence="2 3">R2</strain>
    </source>
</reference>
<feature type="region of interest" description="Disordered" evidence="1">
    <location>
        <begin position="1"/>
        <end position="22"/>
    </location>
</feature>
<name>A0A7D5SVJ4_9EURY</name>
<dbReference type="GeneID" id="56083319"/>
<evidence type="ECO:0000313" key="2">
    <source>
        <dbReference type="EMBL" id="QLH82287.1"/>
    </source>
</evidence>
<keyword evidence="3" id="KW-1185">Reference proteome</keyword>
<feature type="region of interest" description="Disordered" evidence="1">
    <location>
        <begin position="34"/>
        <end position="53"/>
    </location>
</feature>
<dbReference type="KEGG" id="hpel:HZS54_11980"/>
<protein>
    <submittedName>
        <fullName evidence="2">Uncharacterized protein</fullName>
    </submittedName>
</protein>
<gene>
    <name evidence="2" type="ORF">HZS54_11980</name>
</gene>
<dbReference type="EMBL" id="CP058909">
    <property type="protein sequence ID" value="QLH82287.1"/>
    <property type="molecule type" value="Genomic_DNA"/>
</dbReference>
<dbReference type="AlphaFoldDB" id="A0A7D5SVJ4"/>
<sequence length="53" mass="5803">MSKMRNRPADPSIPVNADTPSDFNAQAVVERWEKIQEQGHPLGPNSSGKVADE</sequence>
<proteinExistence type="predicted"/>
<feature type="compositionally biased region" description="Polar residues" evidence="1">
    <location>
        <begin position="44"/>
        <end position="53"/>
    </location>
</feature>
<organism evidence="2 3">
    <name type="scientific">Halosimplex pelagicum</name>
    <dbReference type="NCBI Taxonomy" id="869886"/>
    <lineage>
        <taxon>Archaea</taxon>
        <taxon>Methanobacteriati</taxon>
        <taxon>Methanobacteriota</taxon>
        <taxon>Stenosarchaea group</taxon>
        <taxon>Halobacteria</taxon>
        <taxon>Halobacteriales</taxon>
        <taxon>Haloarculaceae</taxon>
        <taxon>Halosimplex</taxon>
    </lineage>
</organism>
<accession>A0A7D5SVJ4</accession>
<dbReference type="Proteomes" id="UP000509346">
    <property type="component" value="Chromosome"/>
</dbReference>
<evidence type="ECO:0000256" key="1">
    <source>
        <dbReference type="SAM" id="MobiDB-lite"/>
    </source>
</evidence>